<evidence type="ECO:0000259" key="1">
    <source>
        <dbReference type="Pfam" id="PF09361"/>
    </source>
</evidence>
<dbReference type="InterPro" id="IPR018968">
    <property type="entry name" value="Phasin"/>
</dbReference>
<dbReference type="Pfam" id="PF09361">
    <property type="entry name" value="Phasin_2"/>
    <property type="match status" value="1"/>
</dbReference>
<dbReference type="RefSeq" id="WP_144048364.1">
    <property type="nucleotide sequence ID" value="NZ_CP041614.1"/>
</dbReference>
<gene>
    <name evidence="2" type="ORF">FM037_25865</name>
</gene>
<dbReference type="EMBL" id="CP041614">
    <property type="protein sequence ID" value="QDO86055.1"/>
    <property type="molecule type" value="Genomic_DNA"/>
</dbReference>
<proteinExistence type="predicted"/>
<name>A0ABX5X3X5_9GAMM</name>
<reference evidence="2 3" key="1">
    <citation type="submission" date="2019-07" db="EMBL/GenBank/DDBJ databases">
        <title>Shewanella sp. YLB-06 whole genomic sequence.</title>
        <authorList>
            <person name="Yu L."/>
        </authorList>
    </citation>
    <scope>NUCLEOTIDE SEQUENCE [LARGE SCALE GENOMIC DNA]</scope>
    <source>
        <strain evidence="2 3">YLB-06</strain>
    </source>
</reference>
<dbReference type="InterPro" id="IPR014176">
    <property type="entry name" value="Phasin_subfam-3"/>
</dbReference>
<protein>
    <submittedName>
        <fullName evidence="2">Phasin family protein</fullName>
    </submittedName>
</protein>
<dbReference type="NCBIfam" id="TIGR02809">
    <property type="entry name" value="phasin_3"/>
    <property type="match status" value="1"/>
</dbReference>
<feature type="domain" description="Phasin" evidence="1">
    <location>
        <begin position="8"/>
        <end position="107"/>
    </location>
</feature>
<accession>A0ABX5X3X5</accession>
<dbReference type="Proteomes" id="UP000315947">
    <property type="component" value="Chromosome"/>
</dbReference>
<evidence type="ECO:0000313" key="3">
    <source>
        <dbReference type="Proteomes" id="UP000315947"/>
    </source>
</evidence>
<keyword evidence="3" id="KW-1185">Reference proteome</keyword>
<organism evidence="2 3">
    <name type="scientific">Shewanella psychropiezotolerans</name>
    <dbReference type="NCBI Taxonomy" id="2593655"/>
    <lineage>
        <taxon>Bacteria</taxon>
        <taxon>Pseudomonadati</taxon>
        <taxon>Pseudomonadota</taxon>
        <taxon>Gammaproteobacteria</taxon>
        <taxon>Alteromonadales</taxon>
        <taxon>Shewanellaceae</taxon>
        <taxon>Shewanella</taxon>
    </lineage>
</organism>
<evidence type="ECO:0000313" key="2">
    <source>
        <dbReference type="EMBL" id="QDO86055.1"/>
    </source>
</evidence>
<sequence length="116" mass="12973">MNQEMFKSFNDQLQQVFAPLNQFNQLVAENIEQLSRIQLESLKAYSTLGNEQVKSATSISDGQSLATHGSKQLELITKVSQQLMEDSQKFTQIGQSFKQAADQYVNESTKAAKPAK</sequence>